<organism evidence="8 9">
    <name type="scientific">Prolixibacter bellariivorans</name>
    <dbReference type="NCBI Taxonomy" id="314319"/>
    <lineage>
        <taxon>Bacteria</taxon>
        <taxon>Pseudomonadati</taxon>
        <taxon>Bacteroidota</taxon>
        <taxon>Bacteroidia</taxon>
        <taxon>Marinilabiliales</taxon>
        <taxon>Prolixibacteraceae</taxon>
        <taxon>Prolixibacter</taxon>
    </lineage>
</organism>
<comment type="similarity">
    <text evidence="2 5">Belongs to the pseudouridine synthase TruB family. Type 1 subfamily.</text>
</comment>
<keyword evidence="3 5" id="KW-0819">tRNA processing</keyword>
<dbReference type="NCBIfam" id="TIGR00431">
    <property type="entry name" value="TruB"/>
    <property type="match status" value="1"/>
</dbReference>
<dbReference type="CDD" id="cd02573">
    <property type="entry name" value="PseudoU_synth_EcTruB"/>
    <property type="match status" value="1"/>
</dbReference>
<feature type="active site" description="Nucleophile" evidence="5">
    <location>
        <position position="55"/>
    </location>
</feature>
<dbReference type="RefSeq" id="WP_025865527.1">
    <property type="nucleotide sequence ID" value="NZ_BLAX01000001.1"/>
</dbReference>
<evidence type="ECO:0000259" key="6">
    <source>
        <dbReference type="Pfam" id="PF01509"/>
    </source>
</evidence>
<evidence type="ECO:0000313" key="8">
    <source>
        <dbReference type="EMBL" id="GET32576.1"/>
    </source>
</evidence>
<evidence type="ECO:0000256" key="5">
    <source>
        <dbReference type="HAMAP-Rule" id="MF_01080"/>
    </source>
</evidence>
<dbReference type="Proteomes" id="UP000391834">
    <property type="component" value="Unassembled WGS sequence"/>
</dbReference>
<dbReference type="PANTHER" id="PTHR13767:SF2">
    <property type="entry name" value="PSEUDOURIDYLATE SYNTHASE TRUB1"/>
    <property type="match status" value="1"/>
</dbReference>
<dbReference type="OrthoDB" id="9802309at2"/>
<keyword evidence="4 5" id="KW-0413">Isomerase</keyword>
<dbReference type="InterPro" id="IPR032819">
    <property type="entry name" value="TruB_C"/>
</dbReference>
<dbReference type="GO" id="GO:0160148">
    <property type="term" value="F:tRNA pseudouridine(55) synthase activity"/>
    <property type="evidence" value="ECO:0007669"/>
    <property type="project" value="UniProtKB-EC"/>
</dbReference>
<evidence type="ECO:0000256" key="1">
    <source>
        <dbReference type="ARBA" id="ARBA00000385"/>
    </source>
</evidence>
<dbReference type="SUPFAM" id="SSF55120">
    <property type="entry name" value="Pseudouridine synthase"/>
    <property type="match status" value="1"/>
</dbReference>
<dbReference type="HAMAP" id="MF_01080">
    <property type="entry name" value="TruB_bact"/>
    <property type="match status" value="1"/>
</dbReference>
<dbReference type="Pfam" id="PF01509">
    <property type="entry name" value="TruB_N"/>
    <property type="match status" value="1"/>
</dbReference>
<comment type="function">
    <text evidence="5">Responsible for synthesis of pseudouridine from uracil-55 in the psi GC loop of transfer RNAs.</text>
</comment>
<dbReference type="Pfam" id="PF16198">
    <property type="entry name" value="TruB_C_2"/>
    <property type="match status" value="1"/>
</dbReference>
<evidence type="ECO:0000313" key="9">
    <source>
        <dbReference type="Proteomes" id="UP000391834"/>
    </source>
</evidence>
<gene>
    <name evidence="5 8" type="primary">truB</name>
    <name evidence="8" type="ORF">PbJCM13498_14390</name>
</gene>
<keyword evidence="9" id="KW-1185">Reference proteome</keyword>
<evidence type="ECO:0000256" key="3">
    <source>
        <dbReference type="ARBA" id="ARBA00022694"/>
    </source>
</evidence>
<accession>A0A5M4AYB3</accession>
<dbReference type="InterPro" id="IPR020103">
    <property type="entry name" value="PsdUridine_synth_cat_dom_sf"/>
</dbReference>
<protein>
    <recommendedName>
        <fullName evidence="5">tRNA pseudouridine synthase B</fullName>
        <ecNumber evidence="5">5.4.99.25</ecNumber>
    </recommendedName>
    <alternativeName>
        <fullName evidence="5">tRNA pseudouridine(55) synthase</fullName>
        <shortName evidence="5">Psi55 synthase</shortName>
    </alternativeName>
    <alternativeName>
        <fullName evidence="5">tRNA pseudouridylate synthase</fullName>
    </alternativeName>
    <alternativeName>
        <fullName evidence="5">tRNA-uridine isomerase</fullName>
    </alternativeName>
</protein>
<dbReference type="InterPro" id="IPR014780">
    <property type="entry name" value="tRNA_psdUridine_synth_TruB"/>
</dbReference>
<dbReference type="InterPro" id="IPR002501">
    <property type="entry name" value="PsdUridine_synth_N"/>
</dbReference>
<dbReference type="EC" id="5.4.99.25" evidence="5"/>
<dbReference type="Gene3D" id="3.30.2350.10">
    <property type="entry name" value="Pseudouridine synthase"/>
    <property type="match status" value="1"/>
</dbReference>
<dbReference type="GO" id="GO:0003723">
    <property type="term" value="F:RNA binding"/>
    <property type="evidence" value="ECO:0007669"/>
    <property type="project" value="InterPro"/>
</dbReference>
<feature type="domain" description="Pseudouridine synthase II N-terminal" evidence="6">
    <location>
        <begin position="43"/>
        <end position="188"/>
    </location>
</feature>
<name>A0A5M4AYB3_9BACT</name>
<evidence type="ECO:0000256" key="2">
    <source>
        <dbReference type="ARBA" id="ARBA00005642"/>
    </source>
</evidence>
<dbReference type="AlphaFoldDB" id="A0A5M4AYB3"/>
<reference evidence="8 9" key="1">
    <citation type="submission" date="2019-10" db="EMBL/GenBank/DDBJ databases">
        <title>Prolixibacter strains distinguished by the presence of nitrate reductase genes were adept at nitrate-dependent anaerobic corrosion of metallic iron and carbon steel.</title>
        <authorList>
            <person name="Iino T."/>
            <person name="Shono N."/>
            <person name="Ito K."/>
            <person name="Nakamura R."/>
            <person name="Sueoka K."/>
            <person name="Harayama S."/>
            <person name="Ohkuma M."/>
        </authorList>
    </citation>
    <scope>NUCLEOTIDE SEQUENCE [LARGE SCALE GENOMIC DNA]</scope>
    <source>
        <strain evidence="8 9">JCM 13498</strain>
    </source>
</reference>
<comment type="caution">
    <text evidence="8">The sequence shown here is derived from an EMBL/GenBank/DDBJ whole genome shotgun (WGS) entry which is preliminary data.</text>
</comment>
<feature type="domain" description="tRNA pseudouridylate synthase B C-terminal" evidence="7">
    <location>
        <begin position="189"/>
        <end position="230"/>
    </location>
</feature>
<evidence type="ECO:0000256" key="4">
    <source>
        <dbReference type="ARBA" id="ARBA00023235"/>
    </source>
</evidence>
<proteinExistence type="inferred from homology"/>
<dbReference type="PANTHER" id="PTHR13767">
    <property type="entry name" value="TRNA-PSEUDOURIDINE SYNTHASE"/>
    <property type="match status" value="1"/>
</dbReference>
<evidence type="ECO:0000259" key="7">
    <source>
        <dbReference type="Pfam" id="PF16198"/>
    </source>
</evidence>
<comment type="catalytic activity">
    <reaction evidence="1 5">
        <text>uridine(55) in tRNA = pseudouridine(55) in tRNA</text>
        <dbReference type="Rhea" id="RHEA:42532"/>
        <dbReference type="Rhea" id="RHEA-COMP:10101"/>
        <dbReference type="Rhea" id="RHEA-COMP:10102"/>
        <dbReference type="ChEBI" id="CHEBI:65314"/>
        <dbReference type="ChEBI" id="CHEBI:65315"/>
        <dbReference type="EC" id="5.4.99.25"/>
    </reaction>
</comment>
<sequence>MAEEAKVFDFKGGEILVFDKPLEWTSFDLVQKVRNNLCRKMRIKKLKVGHAGTLDPMATGIMVLCTGKATKKIEELQAGEKEYIATLKLGATTPSFDLETKEDATYETGHITEELFRETVRKFIGTIEQVPPEYSAVKVEGQRAYNLARKGKSVELKPKILVVKEIEVLQFSESEAKLRIVCGKGTYIRALARDIGQALNSGAYLIGLQRTRVGDFTLENAQQIEEFLESLKDMTIAEEAK</sequence>
<dbReference type="GO" id="GO:0031119">
    <property type="term" value="P:tRNA pseudouridine synthesis"/>
    <property type="evidence" value="ECO:0007669"/>
    <property type="project" value="UniProtKB-UniRule"/>
</dbReference>
<dbReference type="GO" id="GO:1990481">
    <property type="term" value="P:mRNA pseudouridine synthesis"/>
    <property type="evidence" value="ECO:0007669"/>
    <property type="project" value="TreeGrafter"/>
</dbReference>
<dbReference type="EMBL" id="BLAX01000001">
    <property type="protein sequence ID" value="GET32576.1"/>
    <property type="molecule type" value="Genomic_DNA"/>
</dbReference>